<keyword evidence="8" id="KW-0378">Hydrolase</keyword>
<evidence type="ECO:0000256" key="11">
    <source>
        <dbReference type="ARBA" id="ARBA00023128"/>
    </source>
</evidence>
<evidence type="ECO:0000256" key="1">
    <source>
        <dbReference type="ARBA" id="ARBA00004200"/>
    </source>
</evidence>
<evidence type="ECO:0000256" key="4">
    <source>
        <dbReference type="ARBA" id="ARBA00022723"/>
    </source>
</evidence>
<evidence type="ECO:0000259" key="14">
    <source>
        <dbReference type="PROSITE" id="PS51423"/>
    </source>
</evidence>
<keyword evidence="9" id="KW-0106">Calcium</keyword>
<dbReference type="AlphaFoldDB" id="A0A0R3S7I3"/>
<dbReference type="FunFam" id="3.40.50.300:FF:000553">
    <property type="entry name" value="Mitochondrial Rho GTPase"/>
    <property type="match status" value="1"/>
</dbReference>
<comment type="subcellular location">
    <subcellularLocation>
        <location evidence="1">Mitochondrion outer membrane</location>
        <topology evidence="1">Single-pass type IV membrane protein</topology>
    </subcellularLocation>
</comment>
<name>A0A0R3S7I3_9BILA</name>
<dbReference type="GO" id="GO:0003924">
    <property type="term" value="F:GTPase activity"/>
    <property type="evidence" value="ECO:0007669"/>
    <property type="project" value="InterPro"/>
</dbReference>
<organism evidence="15 16">
    <name type="scientific">Elaeophora elaphi</name>
    <dbReference type="NCBI Taxonomy" id="1147741"/>
    <lineage>
        <taxon>Eukaryota</taxon>
        <taxon>Metazoa</taxon>
        <taxon>Ecdysozoa</taxon>
        <taxon>Nematoda</taxon>
        <taxon>Chromadorea</taxon>
        <taxon>Rhabditida</taxon>
        <taxon>Spirurina</taxon>
        <taxon>Spiruromorpha</taxon>
        <taxon>Filarioidea</taxon>
        <taxon>Onchocercidae</taxon>
        <taxon>Elaeophora</taxon>
    </lineage>
</organism>
<keyword evidence="10" id="KW-1133">Transmembrane helix</keyword>
<comment type="similarity">
    <text evidence="2">Belongs to the mitochondrial Rho GTPase family.</text>
</comment>
<dbReference type="Pfam" id="PF00071">
    <property type="entry name" value="Ras"/>
    <property type="match status" value="1"/>
</dbReference>
<dbReference type="Gene3D" id="1.10.238.10">
    <property type="entry name" value="EF-hand"/>
    <property type="match status" value="1"/>
</dbReference>
<keyword evidence="11" id="KW-0496">Mitochondrion</keyword>
<evidence type="ECO:0000256" key="9">
    <source>
        <dbReference type="ARBA" id="ARBA00022837"/>
    </source>
</evidence>
<keyword evidence="5" id="KW-0677">Repeat</keyword>
<dbReference type="InterPro" id="IPR020860">
    <property type="entry name" value="MIRO_dom"/>
</dbReference>
<evidence type="ECO:0000256" key="12">
    <source>
        <dbReference type="ARBA" id="ARBA00023134"/>
    </source>
</evidence>
<dbReference type="SUPFAM" id="SSF52540">
    <property type="entry name" value="P-loop containing nucleoside triphosphate hydrolases"/>
    <property type="match status" value="1"/>
</dbReference>
<dbReference type="Gene3D" id="3.40.50.300">
    <property type="entry name" value="P-loop containing nucleotide triphosphate hydrolases"/>
    <property type="match status" value="1"/>
</dbReference>
<dbReference type="CDD" id="cd01892">
    <property type="entry name" value="Miro2"/>
    <property type="match status" value="1"/>
</dbReference>
<feature type="domain" description="Miro" evidence="14">
    <location>
        <begin position="37"/>
        <end position="203"/>
    </location>
</feature>
<keyword evidence="15" id="KW-1185">Reference proteome</keyword>
<evidence type="ECO:0000256" key="5">
    <source>
        <dbReference type="ARBA" id="ARBA00022737"/>
    </source>
</evidence>
<evidence type="ECO:0000256" key="8">
    <source>
        <dbReference type="ARBA" id="ARBA00022801"/>
    </source>
</evidence>
<keyword evidence="4" id="KW-0479">Metal-binding</keyword>
<keyword evidence="13" id="KW-0472">Membrane</keyword>
<sequence length="208" mass="23714">MELLAYLGFSIHHESQLDAIKVTRERRIDIAERFTTRAVFQCHVIGPKGAGKTIFLQSFAGRSLMDVAVMGKKSISPYVLNSVKVKQSTKYLLLHEVDVLSPDEALTTYEKSADVIVLLYDVTNPDSFAYCASIYLKYFYRTKVPCVIVATKSELCEVEQKYEQQPSDFCRTHSLPQPLRFRLNDTGKTDNPIFLQLAMMAVYPYVKH</sequence>
<keyword evidence="12" id="KW-0342">GTP-binding</keyword>
<keyword evidence="3" id="KW-0812">Transmembrane</keyword>
<dbReference type="Proteomes" id="UP000050640">
    <property type="component" value="Unplaced"/>
</dbReference>
<evidence type="ECO:0000256" key="6">
    <source>
        <dbReference type="ARBA" id="ARBA00022741"/>
    </source>
</evidence>
<evidence type="ECO:0000256" key="2">
    <source>
        <dbReference type="ARBA" id="ARBA00007981"/>
    </source>
</evidence>
<evidence type="ECO:0000256" key="10">
    <source>
        <dbReference type="ARBA" id="ARBA00022989"/>
    </source>
</evidence>
<evidence type="ECO:0000256" key="7">
    <source>
        <dbReference type="ARBA" id="ARBA00022787"/>
    </source>
</evidence>
<dbReference type="InterPro" id="IPR027417">
    <property type="entry name" value="P-loop_NTPase"/>
</dbReference>
<proteinExistence type="inferred from homology"/>
<protein>
    <submittedName>
        <fullName evidence="16">Miro domain-containing protein</fullName>
    </submittedName>
</protein>
<evidence type="ECO:0000256" key="13">
    <source>
        <dbReference type="ARBA" id="ARBA00023136"/>
    </source>
</evidence>
<dbReference type="STRING" id="1147741.A0A0R3S7I3"/>
<evidence type="ECO:0000256" key="3">
    <source>
        <dbReference type="ARBA" id="ARBA00022692"/>
    </source>
</evidence>
<dbReference type="GO" id="GO:0005741">
    <property type="term" value="C:mitochondrial outer membrane"/>
    <property type="evidence" value="ECO:0007669"/>
    <property type="project" value="UniProtKB-SubCell"/>
</dbReference>
<dbReference type="GO" id="GO:0005525">
    <property type="term" value="F:GTP binding"/>
    <property type="evidence" value="ECO:0007669"/>
    <property type="project" value="UniProtKB-KW"/>
</dbReference>
<keyword evidence="6" id="KW-0547">Nucleotide-binding</keyword>
<dbReference type="PROSITE" id="PS51423">
    <property type="entry name" value="MIRO"/>
    <property type="match status" value="1"/>
</dbReference>
<dbReference type="GO" id="GO:0046872">
    <property type="term" value="F:metal ion binding"/>
    <property type="evidence" value="ECO:0007669"/>
    <property type="project" value="UniProtKB-KW"/>
</dbReference>
<keyword evidence="7" id="KW-1000">Mitochondrion outer membrane</keyword>
<evidence type="ECO:0000313" key="15">
    <source>
        <dbReference type="Proteomes" id="UP000050640"/>
    </source>
</evidence>
<reference evidence="16" key="1">
    <citation type="submission" date="2017-02" db="UniProtKB">
        <authorList>
            <consortium name="WormBaseParasite"/>
        </authorList>
    </citation>
    <scope>IDENTIFICATION</scope>
</reference>
<dbReference type="WBParaSite" id="EEL_0001075501-mRNA-1">
    <property type="protein sequence ID" value="EEL_0001075501-mRNA-1"/>
    <property type="gene ID" value="EEL_0001075501"/>
</dbReference>
<evidence type="ECO:0000313" key="16">
    <source>
        <dbReference type="WBParaSite" id="EEL_0001075501-mRNA-1"/>
    </source>
</evidence>
<dbReference type="InterPro" id="IPR001806">
    <property type="entry name" value="Small_GTPase"/>
</dbReference>
<accession>A0A0R3S7I3</accession>